<proteinExistence type="inferred from homology"/>
<dbReference type="GO" id="GO:0000287">
    <property type="term" value="F:magnesium ion binding"/>
    <property type="evidence" value="ECO:0007669"/>
    <property type="project" value="UniProtKB-UniRule"/>
</dbReference>
<dbReference type="Pfam" id="PF00549">
    <property type="entry name" value="Ligase_CoA"/>
    <property type="match status" value="1"/>
</dbReference>
<evidence type="ECO:0000313" key="13">
    <source>
        <dbReference type="Proteomes" id="UP000324973"/>
    </source>
</evidence>
<dbReference type="InterPro" id="IPR016102">
    <property type="entry name" value="Succinyl-CoA_synth-like"/>
</dbReference>
<keyword evidence="3 10" id="KW-0436">Ligase</keyword>
<dbReference type="GO" id="GO:0005524">
    <property type="term" value="F:ATP binding"/>
    <property type="evidence" value="ECO:0007669"/>
    <property type="project" value="UniProtKB-UniRule"/>
</dbReference>
<dbReference type="GO" id="GO:0004776">
    <property type="term" value="F:succinate-CoA ligase (GDP-forming) activity"/>
    <property type="evidence" value="ECO:0007669"/>
    <property type="project" value="TreeGrafter"/>
</dbReference>
<dbReference type="PANTHER" id="PTHR11815">
    <property type="entry name" value="SUCCINYL-COA SYNTHETASE BETA CHAIN"/>
    <property type="match status" value="1"/>
</dbReference>
<feature type="binding site" evidence="10">
    <location>
        <begin position="321"/>
        <end position="323"/>
    </location>
    <ligand>
        <name>substrate</name>
        <note>ligand shared with subunit alpha</note>
    </ligand>
</feature>
<dbReference type="SUPFAM" id="SSF52210">
    <property type="entry name" value="Succinyl-CoA synthetase domains"/>
    <property type="match status" value="1"/>
</dbReference>
<comment type="cofactor">
    <cofactor evidence="10">
        <name>Mg(2+)</name>
        <dbReference type="ChEBI" id="CHEBI:18420"/>
    </cofactor>
    <text evidence="10">Binds 1 Mg(2+) ion per subunit.</text>
</comment>
<dbReference type="FunFam" id="3.30.470.20:FF:000002">
    <property type="entry name" value="Succinate--CoA ligase [ADP-forming] subunit beta"/>
    <property type="match status" value="1"/>
</dbReference>
<comment type="caution">
    <text evidence="12">The sequence shown here is derived from an EMBL/GenBank/DDBJ whole genome shotgun (WGS) entry which is preliminary data.</text>
</comment>
<dbReference type="PROSITE" id="PS01217">
    <property type="entry name" value="SUCCINYL_COA_LIG_3"/>
    <property type="match status" value="1"/>
</dbReference>
<dbReference type="GO" id="GO:0042709">
    <property type="term" value="C:succinate-CoA ligase complex"/>
    <property type="evidence" value="ECO:0007669"/>
    <property type="project" value="TreeGrafter"/>
</dbReference>
<dbReference type="InterPro" id="IPR013650">
    <property type="entry name" value="ATP-grasp_succ-CoA_synth-type"/>
</dbReference>
<comment type="caution">
    <text evidence="10">Lacks conserved residue(s) required for the propagation of feature annotation.</text>
</comment>
<keyword evidence="5 10" id="KW-0547">Nucleotide-binding</keyword>
<dbReference type="PIRSF" id="PIRSF001554">
    <property type="entry name" value="SucCS_beta"/>
    <property type="match status" value="1"/>
</dbReference>
<evidence type="ECO:0000256" key="4">
    <source>
        <dbReference type="ARBA" id="ARBA00022723"/>
    </source>
</evidence>
<comment type="similarity">
    <text evidence="1 10">Belongs to the succinate/malate CoA ligase beta subunit family.</text>
</comment>
<gene>
    <name evidence="10 12" type="primary">sucC</name>
    <name evidence="12" type="ORF">FZO89_17460</name>
</gene>
<dbReference type="FunFam" id="3.30.1490.20:FF:000002">
    <property type="entry name" value="Succinate--CoA ligase [ADP-forming] subunit beta"/>
    <property type="match status" value="1"/>
</dbReference>
<dbReference type="InterPro" id="IPR013815">
    <property type="entry name" value="ATP_grasp_subdomain_1"/>
</dbReference>
<evidence type="ECO:0000256" key="10">
    <source>
        <dbReference type="HAMAP-Rule" id="MF_00558"/>
    </source>
</evidence>
<sequence length="389" mass="41573">MNFHEYQAKQLFADYGIAVPAGRVARSPEEAVDAAKAIGGDFWVVKAQIHAGGRGKAGGVKLARSLDEVRDYAKGMLGTKMETYQSAGVALPIDSVLVTQATDIAQELYLSVLVDRATQSITFIASSEGGVEIEKTAEENPDAIQTLNVNYVQGLQPYQCREMGFALGLNARQVGQLSKIMLGLYKLFNDKDLALVELNPLAVLKNGDLAVLDGKVNSDDNAGFRHADMVAMRDIRQEDETEVKASQHDLNYVTMEGNIGCMVNGAGLAMATMDVIKLEGGEPANFLDVGGGANKERVTEAFKLILSDDDVKAIFVNIFGGIVRCDMIAEGIIAAVKEVDVKVPVVVRLEGTNVEEGKKLLRESGLAITPADDINDGAKKAVAAVKQAA</sequence>
<dbReference type="Pfam" id="PF08442">
    <property type="entry name" value="ATP-grasp_2"/>
    <property type="match status" value="1"/>
</dbReference>
<dbReference type="GO" id="GO:0004775">
    <property type="term" value="F:succinate-CoA ligase (ADP-forming) activity"/>
    <property type="evidence" value="ECO:0007669"/>
    <property type="project" value="UniProtKB-UniRule"/>
</dbReference>
<dbReference type="InterPro" id="IPR017866">
    <property type="entry name" value="Succ-CoA_synthase_bsu_CS"/>
</dbReference>
<evidence type="ECO:0000259" key="11">
    <source>
        <dbReference type="PROSITE" id="PS50975"/>
    </source>
</evidence>
<feature type="binding site" evidence="10">
    <location>
        <position position="107"/>
    </location>
    <ligand>
        <name>ATP</name>
        <dbReference type="ChEBI" id="CHEBI:30616"/>
    </ligand>
</feature>
<dbReference type="NCBIfam" id="NF001913">
    <property type="entry name" value="PRK00696.1"/>
    <property type="match status" value="1"/>
</dbReference>
<feature type="binding site" evidence="10">
    <location>
        <position position="264"/>
    </location>
    <ligand>
        <name>substrate</name>
        <note>ligand shared with subunit alpha</note>
    </ligand>
</feature>
<evidence type="ECO:0000256" key="7">
    <source>
        <dbReference type="ARBA" id="ARBA00022842"/>
    </source>
</evidence>
<dbReference type="InterPro" id="IPR011761">
    <property type="entry name" value="ATP-grasp"/>
</dbReference>
<feature type="binding site" evidence="10">
    <location>
        <begin position="53"/>
        <end position="55"/>
    </location>
    <ligand>
        <name>ATP</name>
        <dbReference type="ChEBI" id="CHEBI:30616"/>
    </ligand>
</feature>
<evidence type="ECO:0000256" key="6">
    <source>
        <dbReference type="ARBA" id="ARBA00022840"/>
    </source>
</evidence>
<evidence type="ECO:0000256" key="9">
    <source>
        <dbReference type="ARBA" id="ARBA00052891"/>
    </source>
</evidence>
<dbReference type="FunFam" id="3.40.50.261:FF:000001">
    <property type="entry name" value="Succinate--CoA ligase [ADP-forming] subunit beta"/>
    <property type="match status" value="1"/>
</dbReference>
<evidence type="ECO:0000256" key="2">
    <source>
        <dbReference type="ARBA" id="ARBA00022532"/>
    </source>
</evidence>
<comment type="subunit">
    <text evidence="10">Heterotetramer of two alpha and two beta subunits.</text>
</comment>
<organism evidence="12 13">
    <name type="scientific">Luteimonas viscosa</name>
    <dbReference type="NCBI Taxonomy" id="1132694"/>
    <lineage>
        <taxon>Bacteria</taxon>
        <taxon>Pseudomonadati</taxon>
        <taxon>Pseudomonadota</taxon>
        <taxon>Gammaproteobacteria</taxon>
        <taxon>Lysobacterales</taxon>
        <taxon>Lysobacteraceae</taxon>
        <taxon>Luteimonas</taxon>
    </lineage>
</organism>
<dbReference type="InterPro" id="IPR005811">
    <property type="entry name" value="SUCC_ACL_C"/>
</dbReference>
<comment type="pathway">
    <text evidence="10">Carbohydrate metabolism; tricarboxylic acid cycle; succinate from succinyl-CoA (ligase route): step 1/1.</text>
</comment>
<keyword evidence="7 10" id="KW-0460">Magnesium</keyword>
<dbReference type="GO" id="GO:0006099">
    <property type="term" value="P:tricarboxylic acid cycle"/>
    <property type="evidence" value="ECO:0007669"/>
    <property type="project" value="UniProtKB-UniRule"/>
</dbReference>
<accession>A0A5D4XFM4</accession>
<dbReference type="SUPFAM" id="SSF56059">
    <property type="entry name" value="Glutathione synthetase ATP-binding domain-like"/>
    <property type="match status" value="1"/>
</dbReference>
<feature type="binding site" evidence="10">
    <location>
        <position position="102"/>
    </location>
    <ligand>
        <name>ATP</name>
        <dbReference type="ChEBI" id="CHEBI:30616"/>
    </ligand>
</feature>
<dbReference type="RefSeq" id="WP_149104741.1">
    <property type="nucleotide sequence ID" value="NZ_VTFT01000003.1"/>
</dbReference>
<evidence type="ECO:0000256" key="5">
    <source>
        <dbReference type="ARBA" id="ARBA00022741"/>
    </source>
</evidence>
<dbReference type="EMBL" id="VTFT01000003">
    <property type="protein sequence ID" value="TYT23034.1"/>
    <property type="molecule type" value="Genomic_DNA"/>
</dbReference>
<evidence type="ECO:0000256" key="1">
    <source>
        <dbReference type="ARBA" id="ARBA00009182"/>
    </source>
</evidence>
<feature type="binding site" evidence="10">
    <location>
        <position position="199"/>
    </location>
    <ligand>
        <name>Mg(2+)</name>
        <dbReference type="ChEBI" id="CHEBI:18420"/>
    </ligand>
</feature>
<dbReference type="UniPathway" id="UPA00223">
    <property type="reaction ID" value="UER00999"/>
</dbReference>
<dbReference type="AlphaFoldDB" id="A0A5D4XFM4"/>
<dbReference type="PROSITE" id="PS50975">
    <property type="entry name" value="ATP_GRASP"/>
    <property type="match status" value="1"/>
</dbReference>
<dbReference type="Gene3D" id="3.30.470.20">
    <property type="entry name" value="ATP-grasp fold, B domain"/>
    <property type="match status" value="1"/>
</dbReference>
<comment type="function">
    <text evidence="10">Succinyl-CoA synthetase functions in the citric acid cycle (TCA), coupling the hydrolysis of succinyl-CoA to the synthesis of either ATP or GTP and thus represents the only step of substrate-level phosphorylation in the TCA. The beta subunit provides nucleotide specificity of the enzyme and binds the substrate succinate, while the binding sites for coenzyme A and phosphate are found in the alpha subunit.</text>
</comment>
<dbReference type="Proteomes" id="UP000324973">
    <property type="component" value="Unassembled WGS sequence"/>
</dbReference>
<dbReference type="Gene3D" id="3.40.50.261">
    <property type="entry name" value="Succinyl-CoA synthetase domains"/>
    <property type="match status" value="1"/>
</dbReference>
<evidence type="ECO:0000256" key="8">
    <source>
        <dbReference type="ARBA" id="ARBA00050563"/>
    </source>
</evidence>
<evidence type="ECO:0000313" key="12">
    <source>
        <dbReference type="EMBL" id="TYT23034.1"/>
    </source>
</evidence>
<dbReference type="Gene3D" id="3.30.1490.20">
    <property type="entry name" value="ATP-grasp fold, A domain"/>
    <property type="match status" value="1"/>
</dbReference>
<feature type="binding site" evidence="10">
    <location>
        <position position="46"/>
    </location>
    <ligand>
        <name>ATP</name>
        <dbReference type="ChEBI" id="CHEBI:30616"/>
    </ligand>
</feature>
<keyword evidence="2 10" id="KW-0816">Tricarboxylic acid cycle</keyword>
<comment type="catalytic activity">
    <reaction evidence="9">
        <text>GTP + succinate + CoA = succinyl-CoA + GDP + phosphate</text>
        <dbReference type="Rhea" id="RHEA:22120"/>
        <dbReference type="ChEBI" id="CHEBI:30031"/>
        <dbReference type="ChEBI" id="CHEBI:37565"/>
        <dbReference type="ChEBI" id="CHEBI:43474"/>
        <dbReference type="ChEBI" id="CHEBI:57287"/>
        <dbReference type="ChEBI" id="CHEBI:57292"/>
        <dbReference type="ChEBI" id="CHEBI:58189"/>
    </reaction>
    <physiologicalReaction direction="right-to-left" evidence="9">
        <dbReference type="Rhea" id="RHEA:22122"/>
    </physiologicalReaction>
</comment>
<feature type="domain" description="ATP-grasp" evidence="11">
    <location>
        <begin position="9"/>
        <end position="235"/>
    </location>
</feature>
<reference evidence="12 13" key="1">
    <citation type="submission" date="2019-08" db="EMBL/GenBank/DDBJ databases">
        <title>Luteimonas viscosus sp. nov., isolated from soil of a sunflower field.</title>
        <authorList>
            <person name="Jianli Z."/>
            <person name="Ying Z."/>
        </authorList>
    </citation>
    <scope>NUCLEOTIDE SEQUENCE [LARGE SCALE GENOMIC DNA]</scope>
    <source>
        <strain evidence="12 13">XBU10</strain>
    </source>
</reference>
<protein>
    <recommendedName>
        <fullName evidence="10">Succinate--CoA ligase [ADP-forming] subunit beta</fullName>
        <ecNumber evidence="10">6.2.1.5</ecNumber>
    </recommendedName>
    <alternativeName>
        <fullName evidence="10">Succinyl-CoA synthetase subunit beta</fullName>
        <shortName evidence="10">SCS-beta</shortName>
    </alternativeName>
</protein>
<dbReference type="GO" id="GO:0006104">
    <property type="term" value="P:succinyl-CoA metabolic process"/>
    <property type="evidence" value="ECO:0007669"/>
    <property type="project" value="TreeGrafter"/>
</dbReference>
<dbReference type="OrthoDB" id="9802602at2"/>
<keyword evidence="4 10" id="KW-0479">Metal-binding</keyword>
<dbReference type="NCBIfam" id="TIGR01016">
    <property type="entry name" value="sucCoAbeta"/>
    <property type="match status" value="1"/>
</dbReference>
<evidence type="ECO:0000256" key="3">
    <source>
        <dbReference type="ARBA" id="ARBA00022598"/>
    </source>
</evidence>
<dbReference type="EC" id="6.2.1.5" evidence="10"/>
<comment type="catalytic activity">
    <reaction evidence="8">
        <text>succinate + ATP + CoA = succinyl-CoA + ADP + phosphate</text>
        <dbReference type="Rhea" id="RHEA:17661"/>
        <dbReference type="ChEBI" id="CHEBI:30031"/>
        <dbReference type="ChEBI" id="CHEBI:30616"/>
        <dbReference type="ChEBI" id="CHEBI:43474"/>
        <dbReference type="ChEBI" id="CHEBI:57287"/>
        <dbReference type="ChEBI" id="CHEBI:57292"/>
        <dbReference type="ChEBI" id="CHEBI:456216"/>
        <dbReference type="EC" id="6.2.1.5"/>
    </reaction>
    <physiologicalReaction direction="right-to-left" evidence="8">
        <dbReference type="Rhea" id="RHEA:17663"/>
    </physiologicalReaction>
</comment>
<keyword evidence="13" id="KW-1185">Reference proteome</keyword>
<name>A0A5D4XFM4_9GAMM</name>
<dbReference type="InterPro" id="IPR005809">
    <property type="entry name" value="Succ_CoA_ligase-like_bsu"/>
</dbReference>
<dbReference type="PANTHER" id="PTHR11815:SF10">
    <property type="entry name" value="SUCCINATE--COA LIGASE [GDP-FORMING] SUBUNIT BETA, MITOCHONDRIAL"/>
    <property type="match status" value="1"/>
</dbReference>
<keyword evidence="6 10" id="KW-0067">ATP-binding</keyword>
<dbReference type="HAMAP" id="MF_00558">
    <property type="entry name" value="Succ_CoA_beta"/>
    <property type="match status" value="1"/>
</dbReference>
<feature type="binding site" evidence="10">
    <location>
        <position position="213"/>
    </location>
    <ligand>
        <name>Mg(2+)</name>
        <dbReference type="ChEBI" id="CHEBI:18420"/>
    </ligand>
</feature>